<protein>
    <submittedName>
        <fullName evidence="2">Uncharacterized protein</fullName>
    </submittedName>
</protein>
<evidence type="ECO:0000256" key="1">
    <source>
        <dbReference type="SAM" id="Phobius"/>
    </source>
</evidence>
<evidence type="ECO:0000313" key="3">
    <source>
        <dbReference type="Proteomes" id="UP000561181"/>
    </source>
</evidence>
<gene>
    <name evidence="2" type="ORF">HKD42_05110</name>
</gene>
<dbReference type="Proteomes" id="UP000561181">
    <property type="component" value="Unassembled WGS sequence"/>
</dbReference>
<name>A0A848QCU2_9SPHN</name>
<dbReference type="EMBL" id="JABCRE010000002">
    <property type="protein sequence ID" value="NMW31431.1"/>
    <property type="molecule type" value="Genomic_DNA"/>
</dbReference>
<keyword evidence="1" id="KW-1133">Transmembrane helix</keyword>
<proteinExistence type="predicted"/>
<reference evidence="2 3" key="1">
    <citation type="submission" date="2020-04" db="EMBL/GenBank/DDBJ databases">
        <authorList>
            <person name="Liu A."/>
        </authorList>
    </citation>
    <scope>NUCLEOTIDE SEQUENCE [LARGE SCALE GENOMIC DNA]</scope>
    <source>
        <strain evidence="2 3">RZ02</strain>
    </source>
</reference>
<organism evidence="2 3">
    <name type="scientific">Pontixanthobacter rizhaonensis</name>
    <dbReference type="NCBI Taxonomy" id="2730337"/>
    <lineage>
        <taxon>Bacteria</taxon>
        <taxon>Pseudomonadati</taxon>
        <taxon>Pseudomonadota</taxon>
        <taxon>Alphaproteobacteria</taxon>
        <taxon>Sphingomonadales</taxon>
        <taxon>Erythrobacteraceae</taxon>
        <taxon>Pontixanthobacter</taxon>
    </lineage>
</organism>
<sequence>MNQFDGLNIAYLIGCLILVGSALAAYKLSWKRSILYLLMWGSIFAVVTLIINAVR</sequence>
<feature type="transmembrane region" description="Helical" evidence="1">
    <location>
        <begin position="6"/>
        <end position="26"/>
    </location>
</feature>
<keyword evidence="1" id="KW-0472">Membrane</keyword>
<accession>A0A848QCU2</accession>
<dbReference type="RefSeq" id="WP_170010904.1">
    <property type="nucleotide sequence ID" value="NZ_JABCRE010000002.1"/>
</dbReference>
<keyword evidence="1" id="KW-0812">Transmembrane</keyword>
<comment type="caution">
    <text evidence="2">The sequence shown here is derived from an EMBL/GenBank/DDBJ whole genome shotgun (WGS) entry which is preliminary data.</text>
</comment>
<keyword evidence="3" id="KW-1185">Reference proteome</keyword>
<dbReference type="AlphaFoldDB" id="A0A848QCU2"/>
<feature type="transmembrane region" description="Helical" evidence="1">
    <location>
        <begin position="33"/>
        <end position="54"/>
    </location>
</feature>
<evidence type="ECO:0000313" key="2">
    <source>
        <dbReference type="EMBL" id="NMW31431.1"/>
    </source>
</evidence>